<dbReference type="InterPro" id="IPR011993">
    <property type="entry name" value="PH-like_dom_sf"/>
</dbReference>
<dbReference type="Gene3D" id="2.30.29.30">
    <property type="entry name" value="Pleckstrin-homology domain (PH domain)/Phosphotyrosine-binding domain (PTB)"/>
    <property type="match status" value="1"/>
</dbReference>
<accession>A0ABV0VL68</accession>
<feature type="compositionally biased region" description="Basic residues" evidence="6">
    <location>
        <begin position="488"/>
        <end position="500"/>
    </location>
</feature>
<feature type="region of interest" description="Disordered" evidence="6">
    <location>
        <begin position="326"/>
        <end position="417"/>
    </location>
</feature>
<dbReference type="Gene3D" id="1.10.1000.11">
    <property type="entry name" value="Arf Nucleotide-binding Site Opener,domain 2"/>
    <property type="match status" value="1"/>
</dbReference>
<evidence type="ECO:0000256" key="1">
    <source>
        <dbReference type="ARBA" id="ARBA00004496"/>
    </source>
</evidence>
<proteinExistence type="inferred from homology"/>
<comment type="caution">
    <text evidence="8">The sequence shown here is derived from an EMBL/GenBank/DDBJ whole genome shotgun (WGS) entry which is preliminary data.</text>
</comment>
<evidence type="ECO:0000256" key="4">
    <source>
        <dbReference type="ARBA" id="ARBA00022553"/>
    </source>
</evidence>
<feature type="compositionally biased region" description="Pro residues" evidence="6">
    <location>
        <begin position="461"/>
        <end position="487"/>
    </location>
</feature>
<evidence type="ECO:0000313" key="8">
    <source>
        <dbReference type="EMBL" id="MEQ2258004.1"/>
    </source>
</evidence>
<evidence type="ECO:0000256" key="2">
    <source>
        <dbReference type="ARBA" id="ARBA00006248"/>
    </source>
</evidence>
<feature type="compositionally biased region" description="Low complexity" evidence="6">
    <location>
        <begin position="377"/>
        <end position="391"/>
    </location>
</feature>
<dbReference type="InterPro" id="IPR033742">
    <property type="entry name" value="IQSEC_PH"/>
</dbReference>
<comment type="similarity">
    <text evidence="2">Belongs to the BRAG family.</text>
</comment>
<dbReference type="Pfam" id="PF16453">
    <property type="entry name" value="IQ_SEC7_PH"/>
    <property type="match status" value="1"/>
</dbReference>
<keyword evidence="3" id="KW-0963">Cytoplasm</keyword>
<dbReference type="EMBL" id="JAHRIM010000117">
    <property type="protein sequence ID" value="MEQ2258004.1"/>
    <property type="molecule type" value="Genomic_DNA"/>
</dbReference>
<dbReference type="Pfam" id="PF01369">
    <property type="entry name" value="Sec7"/>
    <property type="match status" value="1"/>
</dbReference>
<dbReference type="PANTHER" id="PTHR10663:SF327">
    <property type="entry name" value="IQ MOTIF AND SEC7 DOMAIN-CONTAINING PROTEIN 1"/>
    <property type="match status" value="1"/>
</dbReference>
<evidence type="ECO:0000256" key="3">
    <source>
        <dbReference type="ARBA" id="ARBA00022490"/>
    </source>
</evidence>
<protein>
    <submittedName>
        <fullName evidence="8">IQ motif and S7 domain-containing protein 1</fullName>
    </submittedName>
</protein>
<evidence type="ECO:0000313" key="9">
    <source>
        <dbReference type="Proteomes" id="UP001444071"/>
    </source>
</evidence>
<dbReference type="PANTHER" id="PTHR10663">
    <property type="entry name" value="GUANYL-NUCLEOTIDE EXCHANGE FACTOR"/>
    <property type="match status" value="1"/>
</dbReference>
<dbReference type="InterPro" id="IPR035999">
    <property type="entry name" value="Sec7_dom_sf"/>
</dbReference>
<evidence type="ECO:0000256" key="6">
    <source>
        <dbReference type="SAM" id="MobiDB-lite"/>
    </source>
</evidence>
<dbReference type="InterPro" id="IPR000904">
    <property type="entry name" value="Sec7_dom"/>
</dbReference>
<dbReference type="Proteomes" id="UP001444071">
    <property type="component" value="Unassembled WGS sequence"/>
</dbReference>
<dbReference type="CDD" id="cd13318">
    <property type="entry name" value="PH_IQSEC"/>
    <property type="match status" value="1"/>
</dbReference>
<keyword evidence="5" id="KW-0175">Coiled coil</keyword>
<feature type="domain" description="SEC7" evidence="7">
    <location>
        <begin position="1"/>
        <end position="114"/>
    </location>
</feature>
<dbReference type="SUPFAM" id="SSF50729">
    <property type="entry name" value="PH domain-like"/>
    <property type="match status" value="1"/>
</dbReference>
<dbReference type="CDD" id="cd00171">
    <property type="entry name" value="Sec7"/>
    <property type="match status" value="1"/>
</dbReference>
<evidence type="ECO:0000256" key="5">
    <source>
        <dbReference type="ARBA" id="ARBA00023054"/>
    </source>
</evidence>
<feature type="compositionally biased region" description="Polar residues" evidence="6">
    <location>
        <begin position="344"/>
        <end position="358"/>
    </location>
</feature>
<dbReference type="SMART" id="SM00222">
    <property type="entry name" value="Sec7"/>
    <property type="match status" value="1"/>
</dbReference>
<dbReference type="SUPFAM" id="SSF48425">
    <property type="entry name" value="Sec7 domain"/>
    <property type="match status" value="1"/>
</dbReference>
<reference evidence="8 9" key="1">
    <citation type="submission" date="2021-06" db="EMBL/GenBank/DDBJ databases">
        <authorList>
            <person name="Palmer J.M."/>
        </authorList>
    </citation>
    <scope>NUCLEOTIDE SEQUENCE [LARGE SCALE GENOMIC DNA]</scope>
    <source>
        <strain evidence="8 9">XR_2019</strain>
        <tissue evidence="8">Muscle</tissue>
    </source>
</reference>
<gene>
    <name evidence="8" type="primary">IQSEC1</name>
    <name evidence="8" type="ORF">XENORESO_000894</name>
</gene>
<dbReference type="InterPro" id="IPR023394">
    <property type="entry name" value="Sec7_C_sf"/>
</dbReference>
<feature type="region of interest" description="Disordered" evidence="6">
    <location>
        <begin position="441"/>
        <end position="526"/>
    </location>
</feature>
<organism evidence="8 9">
    <name type="scientific">Xenotaenia resolanae</name>
    <dbReference type="NCBI Taxonomy" id="208358"/>
    <lineage>
        <taxon>Eukaryota</taxon>
        <taxon>Metazoa</taxon>
        <taxon>Chordata</taxon>
        <taxon>Craniata</taxon>
        <taxon>Vertebrata</taxon>
        <taxon>Euteleostomi</taxon>
        <taxon>Actinopterygii</taxon>
        <taxon>Neopterygii</taxon>
        <taxon>Teleostei</taxon>
        <taxon>Neoteleostei</taxon>
        <taxon>Acanthomorphata</taxon>
        <taxon>Ovalentaria</taxon>
        <taxon>Atherinomorphae</taxon>
        <taxon>Cyprinodontiformes</taxon>
        <taxon>Goodeidae</taxon>
        <taxon>Xenotaenia</taxon>
    </lineage>
</organism>
<keyword evidence="4" id="KW-0597">Phosphoprotein</keyword>
<comment type="subcellular location">
    <subcellularLocation>
        <location evidence="1">Cytoplasm</location>
    </subcellularLocation>
</comment>
<sequence length="526" mass="59311">MDFSGMELDEGLRKFQAHIRVQGEAQKVERLIEAYSQRYCICNPGVVRQFRNPDTIFILAFAIILLNTDMYSPNVKPERKMKLEDFVKNLRGVDDGEDIPRETLVGIYERIRKRELRTNEDHVSQVQKVEKLIVGKKPIGSLHQGIGCVLSLPHRRLVCYCRLFEVPDPNKPQKLGLHQREIFLFNDLLVVTKIFQKKKNSVTYSFRQSFSLYGMQVMLFENQYYPNGVRLTSAIPGADIKVLINFNAPNPQDRKKFTDDLRESIAEVQEMEKYRIESELEKQKGVVRPSISQCSGLKKETGNGNLSRASLDDSYAIGEGLKRSALSSSLRDLSDAGKRGRRSSAGSLDSNLEGSIISSPHMRRRTPSGRDCPSRHSGQSLPSSSSLLGSLFGTRRVKSPSPTPQTPHPTLISHTPHPVNLHHTARVETDTPVPLHPHHAQFCHVTQNPPPYHHHHHYHPPPHLQHPPHQYHPPPSHSQQPPYPPHPQHSHGNHSAHSPHLHGQPPPPSQVPSSTKPKHSGISTVV</sequence>
<dbReference type="PROSITE" id="PS50190">
    <property type="entry name" value="SEC7"/>
    <property type="match status" value="1"/>
</dbReference>
<keyword evidence="9" id="KW-1185">Reference proteome</keyword>
<evidence type="ECO:0000259" key="7">
    <source>
        <dbReference type="PROSITE" id="PS50190"/>
    </source>
</evidence>
<name>A0ABV0VL68_9TELE</name>